<sequence length="97" mass="10847">MRPALGDATDIGQRLAHPGQQEPGLRMSVTHTVDCDRLRHQRETTGLTQQSLADRAIMTRSRIVHIESKQGAPSRRTRGGWQGPERAVMIRAFGLTY</sequence>
<comment type="caution">
    <text evidence="3">The sequence shown here is derived from an EMBL/GenBank/DDBJ whole genome shotgun (WGS) entry which is preliminary data.</text>
</comment>
<dbReference type="InterPro" id="IPR010982">
    <property type="entry name" value="Lambda_DNA-bd_dom_sf"/>
</dbReference>
<proteinExistence type="predicted"/>
<reference evidence="4" key="1">
    <citation type="journal article" date="2019" name="Int. J. Syst. Evol. Microbiol.">
        <title>The Global Catalogue of Microorganisms (GCM) 10K type strain sequencing project: providing services to taxonomists for standard genome sequencing and annotation.</title>
        <authorList>
            <consortium name="The Broad Institute Genomics Platform"/>
            <consortium name="The Broad Institute Genome Sequencing Center for Infectious Disease"/>
            <person name="Wu L."/>
            <person name="Ma J."/>
        </authorList>
    </citation>
    <scope>NUCLEOTIDE SEQUENCE [LARGE SCALE GENOMIC DNA]</scope>
    <source>
        <strain evidence="4">KCTC 42586</strain>
    </source>
</reference>
<evidence type="ECO:0000313" key="3">
    <source>
        <dbReference type="EMBL" id="MFC5217234.1"/>
    </source>
</evidence>
<accession>A0ABW0CMZ9</accession>
<dbReference type="CDD" id="cd00093">
    <property type="entry name" value="HTH_XRE"/>
    <property type="match status" value="1"/>
</dbReference>
<name>A0ABW0CMZ9_STRCD</name>
<dbReference type="EMBL" id="JBHSKM010000019">
    <property type="protein sequence ID" value="MFC5217234.1"/>
    <property type="molecule type" value="Genomic_DNA"/>
</dbReference>
<evidence type="ECO:0000256" key="1">
    <source>
        <dbReference type="SAM" id="MobiDB-lite"/>
    </source>
</evidence>
<dbReference type="SUPFAM" id="SSF47413">
    <property type="entry name" value="lambda repressor-like DNA-binding domains"/>
    <property type="match status" value="1"/>
</dbReference>
<feature type="domain" description="HTH cro/C1-type" evidence="2">
    <location>
        <begin position="38"/>
        <end position="74"/>
    </location>
</feature>
<evidence type="ECO:0000313" key="4">
    <source>
        <dbReference type="Proteomes" id="UP001596263"/>
    </source>
</evidence>
<gene>
    <name evidence="3" type="ORF">ACFPQ9_25685</name>
</gene>
<protein>
    <submittedName>
        <fullName evidence="3">Helix-turn-helix domain-containing protein</fullName>
    </submittedName>
</protein>
<organism evidence="3 4">
    <name type="scientific">Streptomyces coerulescens</name>
    <dbReference type="NCBI Taxonomy" id="29304"/>
    <lineage>
        <taxon>Bacteria</taxon>
        <taxon>Bacillati</taxon>
        <taxon>Actinomycetota</taxon>
        <taxon>Actinomycetes</taxon>
        <taxon>Kitasatosporales</taxon>
        <taxon>Streptomycetaceae</taxon>
        <taxon>Streptomyces</taxon>
    </lineage>
</organism>
<dbReference type="Proteomes" id="UP001596263">
    <property type="component" value="Unassembled WGS sequence"/>
</dbReference>
<evidence type="ECO:0000259" key="2">
    <source>
        <dbReference type="PROSITE" id="PS50943"/>
    </source>
</evidence>
<feature type="region of interest" description="Disordered" evidence="1">
    <location>
        <begin position="1"/>
        <end position="26"/>
    </location>
</feature>
<dbReference type="PROSITE" id="PS50943">
    <property type="entry name" value="HTH_CROC1"/>
    <property type="match status" value="1"/>
</dbReference>
<dbReference type="Gene3D" id="1.10.260.40">
    <property type="entry name" value="lambda repressor-like DNA-binding domains"/>
    <property type="match status" value="1"/>
</dbReference>
<dbReference type="Pfam" id="PF13560">
    <property type="entry name" value="HTH_31"/>
    <property type="match status" value="1"/>
</dbReference>
<keyword evidence="4" id="KW-1185">Reference proteome</keyword>
<dbReference type="InterPro" id="IPR001387">
    <property type="entry name" value="Cro/C1-type_HTH"/>
</dbReference>
<dbReference type="RefSeq" id="WP_380857685.1">
    <property type="nucleotide sequence ID" value="NZ_JBHSKM010000019.1"/>
</dbReference>